<keyword evidence="3" id="KW-0046">Antibiotic resistance</keyword>
<feature type="domain" description="VOC" evidence="4">
    <location>
        <begin position="4"/>
        <end position="119"/>
    </location>
</feature>
<proteinExistence type="inferred from homology"/>
<dbReference type="SUPFAM" id="SSF54593">
    <property type="entry name" value="Glyoxalase/Bleomycin resistance protein/Dihydroxybiphenyl dioxygenase"/>
    <property type="match status" value="1"/>
</dbReference>
<dbReference type="Gene3D" id="3.10.180.10">
    <property type="entry name" value="2,3-Dihydroxybiphenyl 1,2-Dioxygenase, domain 1"/>
    <property type="match status" value="1"/>
</dbReference>
<dbReference type="Proteomes" id="UP000184432">
    <property type="component" value="Unassembled WGS sequence"/>
</dbReference>
<dbReference type="EMBL" id="FQYP01000002">
    <property type="protein sequence ID" value="SHI64138.1"/>
    <property type="molecule type" value="Genomic_DNA"/>
</dbReference>
<dbReference type="Pfam" id="PF00903">
    <property type="entry name" value="Glyoxalase"/>
    <property type="match status" value="1"/>
</dbReference>
<dbReference type="InterPro" id="IPR029068">
    <property type="entry name" value="Glyas_Bleomycin-R_OHBP_Dase"/>
</dbReference>
<sequence length="120" mass="13994">MAAKLPFIVPVLPSADIKRDIQWYKEMTGFELVFGDHMYAGLQRDDLEIHLQWHADTEDDPLLGGSVIKIFVENVTPIFEEFLERGTVNKDKLRKHTPWNTHEFGFYDPNNNAIFFVQDI</sequence>
<name>A0A1M6CTR2_9FLAO</name>
<evidence type="ECO:0000259" key="4">
    <source>
        <dbReference type="PROSITE" id="PS51819"/>
    </source>
</evidence>
<gene>
    <name evidence="5" type="ORF">SAMN04488508_102265</name>
</gene>
<comment type="similarity">
    <text evidence="1">Belongs to the bleomycin resistance protein family.</text>
</comment>
<evidence type="ECO:0000256" key="2">
    <source>
        <dbReference type="ARBA" id="ARBA00021572"/>
    </source>
</evidence>
<dbReference type="RefSeq" id="WP_073314924.1">
    <property type="nucleotide sequence ID" value="NZ_FQYP01000002.1"/>
</dbReference>
<keyword evidence="6" id="KW-1185">Reference proteome</keyword>
<organism evidence="5 6">
    <name type="scientific">Aquimarina spongiae</name>
    <dbReference type="NCBI Taxonomy" id="570521"/>
    <lineage>
        <taxon>Bacteria</taxon>
        <taxon>Pseudomonadati</taxon>
        <taxon>Bacteroidota</taxon>
        <taxon>Flavobacteriia</taxon>
        <taxon>Flavobacteriales</taxon>
        <taxon>Flavobacteriaceae</taxon>
        <taxon>Aquimarina</taxon>
    </lineage>
</organism>
<dbReference type="InterPro" id="IPR000335">
    <property type="entry name" value="Bleomycin-R"/>
</dbReference>
<dbReference type="PROSITE" id="PS51819">
    <property type="entry name" value="VOC"/>
    <property type="match status" value="1"/>
</dbReference>
<dbReference type="PRINTS" id="PR00311">
    <property type="entry name" value="BLEOMYCINRST"/>
</dbReference>
<evidence type="ECO:0000313" key="5">
    <source>
        <dbReference type="EMBL" id="SHI64138.1"/>
    </source>
</evidence>
<dbReference type="STRING" id="570521.SAMN04488508_102265"/>
<dbReference type="AlphaFoldDB" id="A0A1M6CTR2"/>
<dbReference type="InterPro" id="IPR004360">
    <property type="entry name" value="Glyas_Fos-R_dOase_dom"/>
</dbReference>
<dbReference type="OrthoDB" id="66829at2"/>
<evidence type="ECO:0000256" key="1">
    <source>
        <dbReference type="ARBA" id="ARBA00011051"/>
    </source>
</evidence>
<reference evidence="6" key="1">
    <citation type="submission" date="2016-11" db="EMBL/GenBank/DDBJ databases">
        <authorList>
            <person name="Varghese N."/>
            <person name="Submissions S."/>
        </authorList>
    </citation>
    <scope>NUCLEOTIDE SEQUENCE [LARGE SCALE GENOMIC DNA]</scope>
    <source>
        <strain evidence="6">DSM 22623</strain>
    </source>
</reference>
<protein>
    <recommendedName>
        <fullName evidence="2">Bleomycin resistance protein</fullName>
    </recommendedName>
</protein>
<evidence type="ECO:0000313" key="6">
    <source>
        <dbReference type="Proteomes" id="UP000184432"/>
    </source>
</evidence>
<evidence type="ECO:0000256" key="3">
    <source>
        <dbReference type="ARBA" id="ARBA00023251"/>
    </source>
</evidence>
<accession>A0A1M6CTR2</accession>
<dbReference type="InterPro" id="IPR037523">
    <property type="entry name" value="VOC_core"/>
</dbReference>
<dbReference type="GO" id="GO:0046677">
    <property type="term" value="P:response to antibiotic"/>
    <property type="evidence" value="ECO:0007669"/>
    <property type="project" value="UniProtKB-KW"/>
</dbReference>